<keyword evidence="4" id="KW-0560">Oxidoreductase</keyword>
<dbReference type="GO" id="GO:0004784">
    <property type="term" value="F:superoxide dismutase activity"/>
    <property type="evidence" value="ECO:0007669"/>
    <property type="project" value="UniProtKB-EC"/>
</dbReference>
<evidence type="ECO:0000256" key="2">
    <source>
        <dbReference type="ARBA" id="ARBA00012682"/>
    </source>
</evidence>
<protein>
    <recommendedName>
        <fullName evidence="2">superoxide dismutase</fullName>
        <ecNumber evidence="2">1.15.1.1</ecNumber>
    </recommendedName>
</protein>
<dbReference type="GO" id="GO:0046872">
    <property type="term" value="F:metal ion binding"/>
    <property type="evidence" value="ECO:0007669"/>
    <property type="project" value="UniProtKB-KW"/>
</dbReference>
<comment type="caution">
    <text evidence="6">The sequence shown here is derived from an EMBL/GenBank/DDBJ whole genome shotgun (WGS) entry which is preliminary data.</text>
</comment>
<evidence type="ECO:0000313" key="6">
    <source>
        <dbReference type="EMBL" id="KAI7734083.1"/>
    </source>
</evidence>
<accession>A0AAD5GBH2</accession>
<feature type="domain" description="Manganese/iron superoxide dismutase N-terminal" evidence="5">
    <location>
        <begin position="1"/>
        <end position="36"/>
    </location>
</feature>
<dbReference type="EC" id="1.15.1.1" evidence="2"/>
<organism evidence="6 7">
    <name type="scientific">Ambrosia artemisiifolia</name>
    <name type="common">Common ragweed</name>
    <dbReference type="NCBI Taxonomy" id="4212"/>
    <lineage>
        <taxon>Eukaryota</taxon>
        <taxon>Viridiplantae</taxon>
        <taxon>Streptophyta</taxon>
        <taxon>Embryophyta</taxon>
        <taxon>Tracheophyta</taxon>
        <taxon>Spermatophyta</taxon>
        <taxon>Magnoliopsida</taxon>
        <taxon>eudicotyledons</taxon>
        <taxon>Gunneridae</taxon>
        <taxon>Pentapetalae</taxon>
        <taxon>asterids</taxon>
        <taxon>campanulids</taxon>
        <taxon>Asterales</taxon>
        <taxon>Asteraceae</taxon>
        <taxon>Asteroideae</taxon>
        <taxon>Heliantheae alliance</taxon>
        <taxon>Heliantheae</taxon>
        <taxon>Ambrosia</taxon>
    </lineage>
</organism>
<dbReference type="Gene3D" id="1.10.287.990">
    <property type="entry name" value="Fe,Mn superoxide dismutase (SOD) domain"/>
    <property type="match status" value="1"/>
</dbReference>
<dbReference type="Pfam" id="PF00081">
    <property type="entry name" value="Sod_Fe_N"/>
    <property type="match status" value="1"/>
</dbReference>
<keyword evidence="3" id="KW-0479">Metal-binding</keyword>
<dbReference type="Proteomes" id="UP001206925">
    <property type="component" value="Unassembled WGS sequence"/>
</dbReference>
<comment type="similarity">
    <text evidence="1">Belongs to the iron/manganese superoxide dismutase family.</text>
</comment>
<dbReference type="SUPFAM" id="SSF46609">
    <property type="entry name" value="Fe,Mn superoxide dismutase (SOD), N-terminal domain"/>
    <property type="match status" value="1"/>
</dbReference>
<keyword evidence="7" id="KW-1185">Reference proteome</keyword>
<dbReference type="InterPro" id="IPR036324">
    <property type="entry name" value="Mn/Fe_SOD_N_sf"/>
</dbReference>
<name>A0AAD5GBH2_AMBAR</name>
<evidence type="ECO:0000259" key="5">
    <source>
        <dbReference type="Pfam" id="PF00081"/>
    </source>
</evidence>
<evidence type="ECO:0000256" key="4">
    <source>
        <dbReference type="ARBA" id="ARBA00023002"/>
    </source>
</evidence>
<dbReference type="EMBL" id="JAMZMK010009839">
    <property type="protein sequence ID" value="KAI7734083.1"/>
    <property type="molecule type" value="Genomic_DNA"/>
</dbReference>
<dbReference type="AlphaFoldDB" id="A0AAD5GBH2"/>
<reference evidence="6" key="1">
    <citation type="submission" date="2022-06" db="EMBL/GenBank/DDBJ databases">
        <title>Uncovering the hologenomic basis of an extraordinary plant invasion.</title>
        <authorList>
            <person name="Bieker V.C."/>
            <person name="Martin M.D."/>
            <person name="Gilbert T."/>
            <person name="Hodgins K."/>
            <person name="Battlay P."/>
            <person name="Petersen B."/>
            <person name="Wilson J."/>
        </authorList>
    </citation>
    <scope>NUCLEOTIDE SEQUENCE</scope>
    <source>
        <strain evidence="6">AA19_3_7</strain>
        <tissue evidence="6">Leaf</tissue>
    </source>
</reference>
<gene>
    <name evidence="6" type="ORF">M8C21_007027</name>
</gene>
<evidence type="ECO:0000313" key="7">
    <source>
        <dbReference type="Proteomes" id="UP001206925"/>
    </source>
</evidence>
<proteinExistence type="inferred from homology"/>
<dbReference type="InterPro" id="IPR019831">
    <property type="entry name" value="Mn/Fe_SOD_N"/>
</dbReference>
<evidence type="ECO:0000256" key="3">
    <source>
        <dbReference type="ARBA" id="ARBA00022723"/>
    </source>
</evidence>
<sequence>MQLHHQKHHQTYITNYNKALEQLDEFGCDFKELETEMEMNRLKDLAKANLLAAITREKASQIEKLARQISMLMLFAWHFMRDLRRRTKSILYQAGQWVSQLNSFLFFLSFLEWGAICHSGESRLMIPTQKSRGLNMFVFSKIRDGNLTH</sequence>
<evidence type="ECO:0000256" key="1">
    <source>
        <dbReference type="ARBA" id="ARBA00008714"/>
    </source>
</evidence>